<dbReference type="GO" id="GO:0008270">
    <property type="term" value="F:zinc ion binding"/>
    <property type="evidence" value="ECO:0007669"/>
    <property type="project" value="UniProtKB-KW"/>
</dbReference>
<dbReference type="GO" id="GO:0000981">
    <property type="term" value="F:DNA-binding transcription factor activity, RNA polymerase II-specific"/>
    <property type="evidence" value="ECO:0007669"/>
    <property type="project" value="TreeGrafter"/>
</dbReference>
<evidence type="ECO:0000256" key="2">
    <source>
        <dbReference type="ARBA" id="ARBA00022723"/>
    </source>
</evidence>
<feature type="domain" description="C2H2-type" evidence="8">
    <location>
        <begin position="222"/>
        <end position="249"/>
    </location>
</feature>
<evidence type="ECO:0000256" key="3">
    <source>
        <dbReference type="ARBA" id="ARBA00022737"/>
    </source>
</evidence>
<dbReference type="SMART" id="SM00355">
    <property type="entry name" value="ZnF_C2H2"/>
    <property type="match status" value="7"/>
</dbReference>
<organism evidence="9 10">
    <name type="scientific">Glossina brevipalpis</name>
    <dbReference type="NCBI Taxonomy" id="37001"/>
    <lineage>
        <taxon>Eukaryota</taxon>
        <taxon>Metazoa</taxon>
        <taxon>Ecdysozoa</taxon>
        <taxon>Arthropoda</taxon>
        <taxon>Hexapoda</taxon>
        <taxon>Insecta</taxon>
        <taxon>Pterygota</taxon>
        <taxon>Neoptera</taxon>
        <taxon>Endopterygota</taxon>
        <taxon>Diptera</taxon>
        <taxon>Brachycera</taxon>
        <taxon>Muscomorpha</taxon>
        <taxon>Hippoboscoidea</taxon>
        <taxon>Glossinidae</taxon>
        <taxon>Glossina</taxon>
    </lineage>
</organism>
<evidence type="ECO:0000256" key="4">
    <source>
        <dbReference type="ARBA" id="ARBA00022771"/>
    </source>
</evidence>
<keyword evidence="10" id="KW-1185">Reference proteome</keyword>
<dbReference type="InterPro" id="IPR013087">
    <property type="entry name" value="Znf_C2H2_type"/>
</dbReference>
<dbReference type="GO" id="GO:0005634">
    <property type="term" value="C:nucleus"/>
    <property type="evidence" value="ECO:0007669"/>
    <property type="project" value="UniProtKB-SubCell"/>
</dbReference>
<evidence type="ECO:0000256" key="6">
    <source>
        <dbReference type="ARBA" id="ARBA00023242"/>
    </source>
</evidence>
<dbReference type="Pfam" id="PF00096">
    <property type="entry name" value="zf-C2H2"/>
    <property type="match status" value="3"/>
</dbReference>
<reference evidence="10" key="1">
    <citation type="submission" date="2014-03" db="EMBL/GenBank/DDBJ databases">
        <authorList>
            <person name="Aksoy S."/>
            <person name="Warren W."/>
            <person name="Wilson R.K."/>
        </authorList>
    </citation>
    <scope>NUCLEOTIDE SEQUENCE [LARGE SCALE GENOMIC DNA]</scope>
    <source>
        <strain evidence="10">IAEA</strain>
    </source>
</reference>
<dbReference type="AlphaFoldDB" id="A0A1A9WBK7"/>
<keyword evidence="2" id="KW-0479">Metal-binding</keyword>
<reference evidence="9" key="2">
    <citation type="submission" date="2020-05" db="UniProtKB">
        <authorList>
            <consortium name="EnsemblMetazoa"/>
        </authorList>
    </citation>
    <scope>IDENTIFICATION</scope>
    <source>
        <strain evidence="9">IAEA</strain>
    </source>
</reference>
<evidence type="ECO:0000256" key="7">
    <source>
        <dbReference type="PROSITE-ProRule" id="PRU00042"/>
    </source>
</evidence>
<keyword evidence="3" id="KW-0677">Repeat</keyword>
<dbReference type="STRING" id="37001.A0A1A9WBK7"/>
<dbReference type="PROSITE" id="PS00028">
    <property type="entry name" value="ZINC_FINGER_C2H2_1"/>
    <property type="match status" value="7"/>
</dbReference>
<feature type="domain" description="C2H2-type" evidence="8">
    <location>
        <begin position="20"/>
        <end position="47"/>
    </location>
</feature>
<evidence type="ECO:0000256" key="1">
    <source>
        <dbReference type="ARBA" id="ARBA00004123"/>
    </source>
</evidence>
<accession>A0A1A9WBK7</accession>
<keyword evidence="5" id="KW-0862">Zinc</keyword>
<dbReference type="Pfam" id="PF13894">
    <property type="entry name" value="zf-C2H2_4"/>
    <property type="match status" value="2"/>
</dbReference>
<dbReference type="EnsemblMetazoa" id="GBRI013429-RA">
    <property type="protein sequence ID" value="GBRI013429-PA"/>
    <property type="gene ID" value="GBRI013429"/>
</dbReference>
<dbReference type="SUPFAM" id="SSF57667">
    <property type="entry name" value="beta-beta-alpha zinc fingers"/>
    <property type="match status" value="3"/>
</dbReference>
<dbReference type="Pfam" id="PF13912">
    <property type="entry name" value="zf-C2H2_6"/>
    <property type="match status" value="1"/>
</dbReference>
<evidence type="ECO:0000259" key="8">
    <source>
        <dbReference type="PROSITE" id="PS50157"/>
    </source>
</evidence>
<evidence type="ECO:0000256" key="5">
    <source>
        <dbReference type="ARBA" id="ARBA00022833"/>
    </source>
</evidence>
<dbReference type="PANTHER" id="PTHR24394">
    <property type="entry name" value="ZINC FINGER PROTEIN"/>
    <property type="match status" value="1"/>
</dbReference>
<dbReference type="VEuPathDB" id="VectorBase:GBRI013429"/>
<dbReference type="PROSITE" id="PS50157">
    <property type="entry name" value="ZINC_FINGER_C2H2_2"/>
    <property type="match status" value="7"/>
</dbReference>
<sequence>MDNKNLCGIIFINDERFLSFHCSKCKEIFGTPDQLIKHLSEHYTEIKMQKIDYQLDEECGDDECGDEECVDEECEEYDDEVYGSEEFVDEMCDGEEFADEICGDDIIYLKNDDGNISAEREDMSDKSPMISEEIPTDSIKSQVFIDLESATASRTSKPLISEGLKSPEKQRVRKIQVKFRSSRPRKVYDQPREHKCELCGAAFKDKYVLQRHVVRHSGQKEHACPKCPKRFYTRMELKLHDRRHTGERSYLCMFCGKSFVTSSEFNGHLQRHENKRTYTCDICNKSFFDGCHLREHKVMHSDERAVHCTRCPATFKTKKRLSAHMKIHLNLREHKCNICGAAFNQSPGLTSHMKTKHKIANKSLIN</sequence>
<comment type="subcellular location">
    <subcellularLocation>
        <location evidence="1">Nucleus</location>
    </subcellularLocation>
</comment>
<feature type="domain" description="C2H2-type" evidence="8">
    <location>
        <begin position="250"/>
        <end position="277"/>
    </location>
</feature>
<dbReference type="InterPro" id="IPR036236">
    <property type="entry name" value="Znf_C2H2_sf"/>
</dbReference>
<evidence type="ECO:0000313" key="10">
    <source>
        <dbReference type="Proteomes" id="UP000091820"/>
    </source>
</evidence>
<dbReference type="PANTHER" id="PTHR24394:SF29">
    <property type="entry name" value="MYONEURIN"/>
    <property type="match status" value="1"/>
</dbReference>
<feature type="domain" description="C2H2-type" evidence="8">
    <location>
        <begin position="194"/>
        <end position="221"/>
    </location>
</feature>
<protein>
    <recommendedName>
        <fullName evidence="8">C2H2-type domain-containing protein</fullName>
    </recommendedName>
</protein>
<keyword evidence="4 7" id="KW-0863">Zinc-finger</keyword>
<dbReference type="Proteomes" id="UP000091820">
    <property type="component" value="Unassembled WGS sequence"/>
</dbReference>
<proteinExistence type="predicted"/>
<name>A0A1A9WBK7_9MUSC</name>
<keyword evidence="6" id="KW-0539">Nucleus</keyword>
<feature type="domain" description="C2H2-type" evidence="8">
    <location>
        <begin position="334"/>
        <end position="357"/>
    </location>
</feature>
<dbReference type="Gene3D" id="3.30.160.60">
    <property type="entry name" value="Classic Zinc Finger"/>
    <property type="match status" value="5"/>
</dbReference>
<feature type="domain" description="C2H2-type" evidence="8">
    <location>
        <begin position="278"/>
        <end position="305"/>
    </location>
</feature>
<feature type="domain" description="C2H2-type" evidence="8">
    <location>
        <begin position="306"/>
        <end position="333"/>
    </location>
</feature>
<evidence type="ECO:0000313" key="9">
    <source>
        <dbReference type="EnsemblMetazoa" id="GBRI013429-PA"/>
    </source>
</evidence>